<feature type="region of interest" description="Disordered" evidence="1">
    <location>
        <begin position="678"/>
        <end position="707"/>
    </location>
</feature>
<evidence type="ECO:0000256" key="1">
    <source>
        <dbReference type="SAM" id="MobiDB-lite"/>
    </source>
</evidence>
<name>A0A814H3G2_9BILA</name>
<accession>A0A814H3G2</accession>
<dbReference type="SUPFAM" id="SSF52540">
    <property type="entry name" value="P-loop containing nucleoside triphosphate hydrolases"/>
    <property type="match status" value="1"/>
</dbReference>
<keyword evidence="3" id="KW-1185">Reference proteome</keyword>
<dbReference type="InterPro" id="IPR027417">
    <property type="entry name" value="P-loop_NTPase"/>
</dbReference>
<comment type="caution">
    <text evidence="2">The sequence shown here is derived from an EMBL/GenBank/DDBJ whole genome shotgun (WGS) entry which is preliminary data.</text>
</comment>
<feature type="region of interest" description="Disordered" evidence="1">
    <location>
        <begin position="435"/>
        <end position="456"/>
    </location>
</feature>
<proteinExistence type="predicted"/>
<dbReference type="OrthoDB" id="5976409at2759"/>
<gene>
    <name evidence="2" type="ORF">OXX778_LOCUS16583</name>
</gene>
<reference evidence="2" key="1">
    <citation type="submission" date="2021-02" db="EMBL/GenBank/DDBJ databases">
        <authorList>
            <person name="Nowell W R."/>
        </authorList>
    </citation>
    <scope>NUCLEOTIDE SEQUENCE</scope>
    <source>
        <strain evidence="2">Ploen Becks lab</strain>
    </source>
</reference>
<feature type="compositionally biased region" description="Basic and acidic residues" evidence="1">
    <location>
        <begin position="435"/>
        <end position="451"/>
    </location>
</feature>
<dbReference type="AlphaFoldDB" id="A0A814H3G2"/>
<dbReference type="EMBL" id="CAJNOC010003960">
    <property type="protein sequence ID" value="CAF1004537.1"/>
    <property type="molecule type" value="Genomic_DNA"/>
</dbReference>
<evidence type="ECO:0000313" key="2">
    <source>
        <dbReference type="EMBL" id="CAF1004537.1"/>
    </source>
</evidence>
<evidence type="ECO:0000313" key="3">
    <source>
        <dbReference type="Proteomes" id="UP000663879"/>
    </source>
</evidence>
<feature type="region of interest" description="Disordered" evidence="1">
    <location>
        <begin position="1"/>
        <end position="52"/>
    </location>
</feature>
<feature type="region of interest" description="Disordered" evidence="1">
    <location>
        <begin position="538"/>
        <end position="557"/>
    </location>
</feature>
<feature type="compositionally biased region" description="Low complexity" evidence="1">
    <location>
        <begin position="24"/>
        <end position="35"/>
    </location>
</feature>
<dbReference type="Proteomes" id="UP000663879">
    <property type="component" value="Unassembled WGS sequence"/>
</dbReference>
<sequence length="707" mass="81512">MSDNDSIYSTGSEDESSQIRKSQKSSSKSSPSTSKSPKRDKPAKSNISVPNDFDVNQFLDPRSHKRNSSTCFCFVITGIQRETDLKQKLFEILEPLSYELAVGEEPNLEKDKIHFHVFMRSILAESTKTLIWQIYDGLKSNFMVYLEKTKDPKNQKKYAVKFDKKPLTKNFKYSNLGIPAKAEIICKEKESLDFSDPRLLAEPSLMKACVKAHDSIREKNFQMMPLLPIRYVKEKFMDFRDDFIEWLNSYISEGWFYKRPQAYIWVEPGVGKTSGVNMLLHPWLSFRFSPMRDASNRFQWSGWKASMKNHVVIDEFKPGDFNPSKLNLLLAGDILSVDQKFKGQNDAYMRCPIIIISNFPPDITMPGFKERVKVFHVTSRGTKIKDIKNWIYYDEEVKRLPLLYTRHKPVLGSVKVKPLKFLNEILADVREHDVEVDHENQSDPHSEHETWSDDDEAVSRVIKQEDPILKIQKLRSDFNQILNRFDGQNKKIEVEFLNELKSLSTSLTIFLEKQEVNVNSLETNDLFSTKEKTIVSTANSNKKDGLETEQSDSESLEPKKQIKVLKTTSSRIEILKSIFSPGQINTILNKDLDNTKIIDYVSKETDLSKENINNEINKSSCANVPISSSEIDDVAGSDQLEKKIENFVNENIVTEKTKCVENIRNETDNQIDIISEINSEESRSRSSKKLKTTTVQRRRSPRNLSNE</sequence>
<feature type="compositionally biased region" description="Basic residues" evidence="1">
    <location>
        <begin position="685"/>
        <end position="701"/>
    </location>
</feature>
<dbReference type="Gene3D" id="3.40.50.300">
    <property type="entry name" value="P-loop containing nucleotide triphosphate hydrolases"/>
    <property type="match status" value="1"/>
</dbReference>
<feature type="compositionally biased region" description="Polar residues" evidence="1">
    <location>
        <begin position="1"/>
        <end position="11"/>
    </location>
</feature>
<protein>
    <submittedName>
        <fullName evidence="2">Uncharacterized protein</fullName>
    </submittedName>
</protein>
<organism evidence="2 3">
    <name type="scientific">Brachionus calyciflorus</name>
    <dbReference type="NCBI Taxonomy" id="104777"/>
    <lineage>
        <taxon>Eukaryota</taxon>
        <taxon>Metazoa</taxon>
        <taxon>Spiralia</taxon>
        <taxon>Gnathifera</taxon>
        <taxon>Rotifera</taxon>
        <taxon>Eurotatoria</taxon>
        <taxon>Monogononta</taxon>
        <taxon>Pseudotrocha</taxon>
        <taxon>Ploima</taxon>
        <taxon>Brachionidae</taxon>
        <taxon>Brachionus</taxon>
    </lineage>
</organism>